<evidence type="ECO:0008006" key="13">
    <source>
        <dbReference type="Google" id="ProtNLM"/>
    </source>
</evidence>
<evidence type="ECO:0000313" key="12">
    <source>
        <dbReference type="Proteomes" id="UP000035444"/>
    </source>
</evidence>
<evidence type="ECO:0000256" key="8">
    <source>
        <dbReference type="RuleBase" id="RU003953"/>
    </source>
</evidence>
<dbReference type="Pfam" id="PF01743">
    <property type="entry name" value="PolyA_pol"/>
    <property type="match status" value="1"/>
</dbReference>
<evidence type="ECO:0000256" key="5">
    <source>
        <dbReference type="ARBA" id="ARBA00022723"/>
    </source>
</evidence>
<evidence type="ECO:0000256" key="4">
    <source>
        <dbReference type="ARBA" id="ARBA00022695"/>
    </source>
</evidence>
<sequence>MTTTYQLESQPWMLAEETQRVIGALSKQGQDVRFVGGCVRDAMLGREIKDIDIATPDHPETVIKLLEAGKIKAIPTGLDHGTITAVCNHQVFEITTLRVDVETDGRHATVAYTDNWEEDAARRDLTMNALSCRLDGTVFDPFGGVQDLKENRIRFVGKAETRIEEDALRLLRFFRFQAWYGTDVFDQEGVTAAKAKTPMLKGLSAERIHSELMKLLAAPNPIPVLKVMLDKQIFSPFLPEVHTVDCLEAFISLEGRRDPLVRLIALLEGGEAKEKRSIPDRLRFSTAEKQHFLSLIQPEYEIDSSTEEMLFKEALYRIGAGLVSDLLRLQMARDDVDFNDKKSKSRAKMIEEWSPVFFPLQGRDLIQSGIQPGPKMGRLLKATENWWIEQSFKPDQDKCLAYALKISF</sequence>
<comment type="caution">
    <text evidence="11">The sequence shown here is derived from an EMBL/GenBank/DDBJ whole genome shotgun (WGS) entry which is preliminary data.</text>
</comment>
<dbReference type="InterPro" id="IPR050264">
    <property type="entry name" value="Bact_CCA-adding_enz_type3_sf"/>
</dbReference>
<dbReference type="GO" id="GO:0000166">
    <property type="term" value="F:nucleotide binding"/>
    <property type="evidence" value="ECO:0007669"/>
    <property type="project" value="UniProtKB-KW"/>
</dbReference>
<feature type="domain" description="Poly A polymerase head" evidence="9">
    <location>
        <begin position="33"/>
        <end position="154"/>
    </location>
</feature>
<organism evidence="11 12">
    <name type="scientific">Kiloniella spongiae</name>
    <dbReference type="NCBI Taxonomy" id="1489064"/>
    <lineage>
        <taxon>Bacteria</taxon>
        <taxon>Pseudomonadati</taxon>
        <taxon>Pseudomonadota</taxon>
        <taxon>Alphaproteobacteria</taxon>
        <taxon>Rhodospirillales</taxon>
        <taxon>Kiloniellaceae</taxon>
        <taxon>Kiloniella</taxon>
    </lineage>
</organism>
<dbReference type="OrthoDB" id="9805698at2"/>
<gene>
    <name evidence="11" type="ORF">WH96_01650</name>
</gene>
<dbReference type="RefSeq" id="WP_047762381.1">
    <property type="nucleotide sequence ID" value="NZ_LAQL01000002.1"/>
</dbReference>
<dbReference type="GO" id="GO:0046872">
    <property type="term" value="F:metal ion binding"/>
    <property type="evidence" value="ECO:0007669"/>
    <property type="project" value="UniProtKB-KW"/>
</dbReference>
<keyword evidence="2 8" id="KW-0808">Transferase</keyword>
<keyword evidence="6" id="KW-0547">Nucleotide-binding</keyword>
<dbReference type="Gene3D" id="3.30.460.10">
    <property type="entry name" value="Beta Polymerase, domain 2"/>
    <property type="match status" value="1"/>
</dbReference>
<evidence type="ECO:0000313" key="11">
    <source>
        <dbReference type="EMBL" id="KLN62255.1"/>
    </source>
</evidence>
<evidence type="ECO:0000256" key="6">
    <source>
        <dbReference type="ARBA" id="ARBA00022741"/>
    </source>
</evidence>
<comment type="cofactor">
    <cofactor evidence="1">
        <name>Mg(2+)</name>
        <dbReference type="ChEBI" id="CHEBI:18420"/>
    </cofactor>
</comment>
<evidence type="ECO:0000256" key="7">
    <source>
        <dbReference type="ARBA" id="ARBA00022842"/>
    </source>
</evidence>
<feature type="domain" description="tRNA nucleotidyltransferase/poly(A) polymerase RNA and SrmB- binding" evidence="10">
    <location>
        <begin position="191"/>
        <end position="242"/>
    </location>
</feature>
<accession>A0A0H2N007</accession>
<dbReference type="InterPro" id="IPR043519">
    <property type="entry name" value="NT_sf"/>
</dbReference>
<evidence type="ECO:0000256" key="3">
    <source>
        <dbReference type="ARBA" id="ARBA00022694"/>
    </source>
</evidence>
<dbReference type="Gene3D" id="1.10.3090.10">
    <property type="entry name" value="cca-adding enzyme, domain 2"/>
    <property type="match status" value="1"/>
</dbReference>
<dbReference type="Pfam" id="PF12627">
    <property type="entry name" value="PolyA_pol_RNAbd"/>
    <property type="match status" value="1"/>
</dbReference>
<keyword evidence="5" id="KW-0479">Metal-binding</keyword>
<dbReference type="InterPro" id="IPR002646">
    <property type="entry name" value="PolA_pol_head_dom"/>
</dbReference>
<comment type="similarity">
    <text evidence="8">Belongs to the tRNA nucleotidyltransferase/poly(A) polymerase family.</text>
</comment>
<evidence type="ECO:0000256" key="2">
    <source>
        <dbReference type="ARBA" id="ARBA00022679"/>
    </source>
</evidence>
<protein>
    <recommendedName>
        <fullName evidence="13">Poly(A) polymerase</fullName>
    </recommendedName>
</protein>
<dbReference type="CDD" id="cd05398">
    <property type="entry name" value="NT_ClassII-CCAase"/>
    <property type="match status" value="1"/>
</dbReference>
<dbReference type="InterPro" id="IPR032828">
    <property type="entry name" value="PolyA_RNA-bd"/>
</dbReference>
<dbReference type="GO" id="GO:0000049">
    <property type="term" value="F:tRNA binding"/>
    <property type="evidence" value="ECO:0007669"/>
    <property type="project" value="TreeGrafter"/>
</dbReference>
<evidence type="ECO:0000256" key="1">
    <source>
        <dbReference type="ARBA" id="ARBA00001946"/>
    </source>
</evidence>
<dbReference type="GO" id="GO:0008033">
    <property type="term" value="P:tRNA processing"/>
    <property type="evidence" value="ECO:0007669"/>
    <property type="project" value="UniProtKB-KW"/>
</dbReference>
<dbReference type="SUPFAM" id="SSF81891">
    <property type="entry name" value="Poly A polymerase C-terminal region-like"/>
    <property type="match status" value="1"/>
</dbReference>
<keyword evidence="8" id="KW-0694">RNA-binding</keyword>
<dbReference type="Proteomes" id="UP000035444">
    <property type="component" value="Unassembled WGS sequence"/>
</dbReference>
<keyword evidence="12" id="KW-1185">Reference proteome</keyword>
<keyword evidence="7" id="KW-0460">Magnesium</keyword>
<proteinExistence type="inferred from homology"/>
<dbReference type="PANTHER" id="PTHR46173:SF1">
    <property type="entry name" value="CCA TRNA NUCLEOTIDYLTRANSFERASE 1, MITOCHONDRIAL"/>
    <property type="match status" value="1"/>
</dbReference>
<dbReference type="PATRIC" id="fig|1489064.4.peg.1252"/>
<dbReference type="EMBL" id="LAQL01000002">
    <property type="protein sequence ID" value="KLN62255.1"/>
    <property type="molecule type" value="Genomic_DNA"/>
</dbReference>
<dbReference type="PANTHER" id="PTHR46173">
    <property type="entry name" value="CCA TRNA NUCLEOTIDYLTRANSFERASE 1, MITOCHONDRIAL"/>
    <property type="match status" value="1"/>
</dbReference>
<name>A0A0H2N007_9PROT</name>
<evidence type="ECO:0000259" key="9">
    <source>
        <dbReference type="Pfam" id="PF01743"/>
    </source>
</evidence>
<evidence type="ECO:0000259" key="10">
    <source>
        <dbReference type="Pfam" id="PF12627"/>
    </source>
</evidence>
<keyword evidence="4" id="KW-0548">Nucleotidyltransferase</keyword>
<reference evidence="11 12" key="1">
    <citation type="submission" date="2015-03" db="EMBL/GenBank/DDBJ databases">
        <title>Genome Sequence of Kiloniella spongiae MEBiC09566, isolated from a marine sponge.</title>
        <authorList>
            <person name="Shao Z."/>
            <person name="Wang L."/>
            <person name="Li X."/>
        </authorList>
    </citation>
    <scope>NUCLEOTIDE SEQUENCE [LARGE SCALE GENOMIC DNA]</scope>
    <source>
        <strain evidence="11 12">MEBiC09566</strain>
    </source>
</reference>
<keyword evidence="3" id="KW-0819">tRNA processing</keyword>
<dbReference type="SUPFAM" id="SSF81301">
    <property type="entry name" value="Nucleotidyltransferase"/>
    <property type="match status" value="1"/>
</dbReference>
<dbReference type="GO" id="GO:0016779">
    <property type="term" value="F:nucleotidyltransferase activity"/>
    <property type="evidence" value="ECO:0007669"/>
    <property type="project" value="UniProtKB-KW"/>
</dbReference>
<dbReference type="AlphaFoldDB" id="A0A0H2N007"/>
<dbReference type="STRING" id="1489064.WH96_01650"/>